<evidence type="ECO:0000256" key="4">
    <source>
        <dbReference type="ARBA" id="ARBA00022759"/>
    </source>
</evidence>
<comment type="caution">
    <text evidence="8">The sequence shown here is derived from an EMBL/GenBank/DDBJ whole genome shotgun (WGS) entry which is preliminary data.</text>
</comment>
<evidence type="ECO:0000256" key="2">
    <source>
        <dbReference type="ARBA" id="ARBA00022649"/>
    </source>
</evidence>
<dbReference type="Pfam" id="PF07927">
    <property type="entry name" value="HicA_toxin"/>
    <property type="match status" value="1"/>
</dbReference>
<evidence type="ECO:0000313" key="8">
    <source>
        <dbReference type="EMBL" id="PKL72737.1"/>
    </source>
</evidence>
<dbReference type="GO" id="GO:0003729">
    <property type="term" value="F:mRNA binding"/>
    <property type="evidence" value="ECO:0007669"/>
    <property type="project" value="InterPro"/>
</dbReference>
<protein>
    <recommendedName>
        <fullName evidence="10">Type II toxin-antitoxin system HicA family toxin</fullName>
    </recommendedName>
</protein>
<keyword evidence="2" id="KW-1277">Toxin-antitoxin system</keyword>
<dbReference type="Proteomes" id="UP000233414">
    <property type="component" value="Unassembled WGS sequence"/>
</dbReference>
<dbReference type="AlphaFoldDB" id="A0A2N1UPD3"/>
<evidence type="ECO:0000313" key="9">
    <source>
        <dbReference type="Proteomes" id="UP000233414"/>
    </source>
</evidence>
<organism evidence="8 9">
    <name type="scientific">Candidatus Kuenenbacteria bacterium HGW-Kuenenbacteria-1</name>
    <dbReference type="NCBI Taxonomy" id="2013812"/>
    <lineage>
        <taxon>Bacteria</taxon>
        <taxon>Candidatus Kueneniibacteriota</taxon>
    </lineage>
</organism>
<dbReference type="GO" id="GO:0004519">
    <property type="term" value="F:endonuclease activity"/>
    <property type="evidence" value="ECO:0007669"/>
    <property type="project" value="UniProtKB-KW"/>
</dbReference>
<proteinExistence type="inferred from homology"/>
<keyword evidence="6" id="KW-0694">RNA-binding</keyword>
<dbReference type="EMBL" id="PGYQ01000001">
    <property type="protein sequence ID" value="PKL72737.1"/>
    <property type="molecule type" value="Genomic_DNA"/>
</dbReference>
<dbReference type="InterPro" id="IPR012933">
    <property type="entry name" value="HicA_mRNA_interferase"/>
</dbReference>
<evidence type="ECO:0000256" key="7">
    <source>
        <dbReference type="ARBA" id="ARBA00023016"/>
    </source>
</evidence>
<evidence type="ECO:0008006" key="10">
    <source>
        <dbReference type="Google" id="ProtNLM"/>
    </source>
</evidence>
<reference evidence="8 9" key="1">
    <citation type="journal article" date="2017" name="ISME J.">
        <title>Potential for microbial H2 and metal transformations associated with novel bacteria and archaea in deep terrestrial subsurface sediments.</title>
        <authorList>
            <person name="Hernsdorf A.W."/>
            <person name="Amano Y."/>
            <person name="Miyakawa K."/>
            <person name="Ise K."/>
            <person name="Suzuki Y."/>
            <person name="Anantharaman K."/>
            <person name="Probst A."/>
            <person name="Burstein D."/>
            <person name="Thomas B.C."/>
            <person name="Banfield J.F."/>
        </authorList>
    </citation>
    <scope>NUCLEOTIDE SEQUENCE [LARGE SCALE GENOMIC DNA]</scope>
    <source>
        <strain evidence="8">HGW-Kuenenbacteria-1</strain>
    </source>
</reference>
<dbReference type="Gene3D" id="3.30.920.30">
    <property type="entry name" value="Hypothetical protein"/>
    <property type="match status" value="1"/>
</dbReference>
<accession>A0A2N1UPD3</accession>
<name>A0A2N1UPD3_9BACT</name>
<dbReference type="SUPFAM" id="SSF54786">
    <property type="entry name" value="YcfA/nrd intein domain"/>
    <property type="match status" value="1"/>
</dbReference>
<dbReference type="InterPro" id="IPR038570">
    <property type="entry name" value="HicA_sf"/>
</dbReference>
<gene>
    <name evidence="8" type="ORF">CVV26_00555</name>
</gene>
<evidence type="ECO:0000256" key="5">
    <source>
        <dbReference type="ARBA" id="ARBA00022801"/>
    </source>
</evidence>
<sequence>MPKIPNYSSKQLLKILKKKGFEIDHITGSHYILYHLITKQRVTLSYHTKDLPKGTIFSILKQAEISKDDLENNF</sequence>
<evidence type="ECO:0000256" key="6">
    <source>
        <dbReference type="ARBA" id="ARBA00022884"/>
    </source>
</evidence>
<dbReference type="GO" id="GO:0016787">
    <property type="term" value="F:hydrolase activity"/>
    <property type="evidence" value="ECO:0007669"/>
    <property type="project" value="UniProtKB-KW"/>
</dbReference>
<keyword evidence="3" id="KW-0540">Nuclease</keyword>
<keyword evidence="7" id="KW-0346">Stress response</keyword>
<keyword evidence="4" id="KW-0255">Endonuclease</keyword>
<evidence type="ECO:0000256" key="3">
    <source>
        <dbReference type="ARBA" id="ARBA00022722"/>
    </source>
</evidence>
<evidence type="ECO:0000256" key="1">
    <source>
        <dbReference type="ARBA" id="ARBA00006620"/>
    </source>
</evidence>
<comment type="similarity">
    <text evidence="1">Belongs to the HicA mRNA interferase family.</text>
</comment>
<keyword evidence="5" id="KW-0378">Hydrolase</keyword>